<dbReference type="EMBL" id="JAPFFL010000009">
    <property type="protein sequence ID" value="KAJ6702752.1"/>
    <property type="molecule type" value="Genomic_DNA"/>
</dbReference>
<gene>
    <name evidence="1" type="ORF">OIU85_028783</name>
</gene>
<evidence type="ECO:0000313" key="2">
    <source>
        <dbReference type="Proteomes" id="UP001151529"/>
    </source>
</evidence>
<dbReference type="Proteomes" id="UP001151529">
    <property type="component" value="Chromosome 3"/>
</dbReference>
<keyword evidence="2" id="KW-1185">Reference proteome</keyword>
<name>A0A9Q0T6F0_SALVM</name>
<dbReference type="AlphaFoldDB" id="A0A9Q0T6F0"/>
<evidence type="ECO:0000313" key="1">
    <source>
        <dbReference type="EMBL" id="KAJ6702752.1"/>
    </source>
</evidence>
<protein>
    <submittedName>
        <fullName evidence="1">Uncharacterized protein</fullName>
    </submittedName>
</protein>
<reference evidence="1" key="1">
    <citation type="submission" date="2022-11" db="EMBL/GenBank/DDBJ databases">
        <authorList>
            <person name="Hyden B.L."/>
            <person name="Feng K."/>
            <person name="Yates T."/>
            <person name="Jawdy S."/>
            <person name="Smart L.B."/>
            <person name="Muchero W."/>
        </authorList>
    </citation>
    <scope>NUCLEOTIDE SEQUENCE</scope>
    <source>
        <tissue evidence="1">Shoot tip</tissue>
    </source>
</reference>
<accession>A0A9Q0T6F0</accession>
<comment type="caution">
    <text evidence="1">The sequence shown here is derived from an EMBL/GenBank/DDBJ whole genome shotgun (WGS) entry which is preliminary data.</text>
</comment>
<organism evidence="1 2">
    <name type="scientific">Salix viminalis</name>
    <name type="common">Common osier</name>
    <name type="synonym">Basket willow</name>
    <dbReference type="NCBI Taxonomy" id="40686"/>
    <lineage>
        <taxon>Eukaryota</taxon>
        <taxon>Viridiplantae</taxon>
        <taxon>Streptophyta</taxon>
        <taxon>Embryophyta</taxon>
        <taxon>Tracheophyta</taxon>
        <taxon>Spermatophyta</taxon>
        <taxon>Magnoliopsida</taxon>
        <taxon>eudicotyledons</taxon>
        <taxon>Gunneridae</taxon>
        <taxon>Pentapetalae</taxon>
        <taxon>rosids</taxon>
        <taxon>fabids</taxon>
        <taxon>Malpighiales</taxon>
        <taxon>Salicaceae</taxon>
        <taxon>Saliceae</taxon>
        <taxon>Salix</taxon>
    </lineage>
</organism>
<sequence>MRRQVLYFIYLEKQIQCLLIHRIFIMKIAGDDDGDWRCPLVAEYGEWMDGCHLFYCDVQLLKDLSHATHSKTLCSICPLTDGRGPFDATMEHFEQKTLTAS</sequence>
<reference evidence="1" key="2">
    <citation type="journal article" date="2023" name="Int. J. Mol. Sci.">
        <title>De Novo Assembly and Annotation of 11 Diverse Shrub Willow (Salix) Genomes Reveals Novel Gene Organization in Sex-Linked Regions.</title>
        <authorList>
            <person name="Hyden B."/>
            <person name="Feng K."/>
            <person name="Yates T.B."/>
            <person name="Jawdy S."/>
            <person name="Cereghino C."/>
            <person name="Smart L.B."/>
            <person name="Muchero W."/>
        </authorList>
    </citation>
    <scope>NUCLEOTIDE SEQUENCE [LARGE SCALE GENOMIC DNA]</scope>
    <source>
        <tissue evidence="1">Shoot tip</tissue>
    </source>
</reference>
<proteinExistence type="predicted"/>